<dbReference type="InterPro" id="IPR001763">
    <property type="entry name" value="Rhodanese-like_dom"/>
</dbReference>
<dbReference type="SUPFAM" id="SSF52821">
    <property type="entry name" value="Rhodanese/Cell cycle control phosphatase"/>
    <property type="match status" value="1"/>
</dbReference>
<dbReference type="PROSITE" id="PS50206">
    <property type="entry name" value="RHODANESE_3"/>
    <property type="match status" value="1"/>
</dbReference>
<dbReference type="Proteomes" id="UP000653358">
    <property type="component" value="Unassembled WGS sequence"/>
</dbReference>
<keyword evidence="3" id="KW-1185">Reference proteome</keyword>
<comment type="caution">
    <text evidence="2">The sequence shown here is derived from an EMBL/GenBank/DDBJ whole genome shotgun (WGS) entry which is preliminary data.</text>
</comment>
<protein>
    <submittedName>
        <fullName evidence="2">Rhodanese-like domain-containing protein</fullName>
    </submittedName>
</protein>
<gene>
    <name evidence="2" type="ORF">GH807_01825</name>
</gene>
<dbReference type="RefSeq" id="WP_148602484.1">
    <property type="nucleotide sequence ID" value="NZ_RXYB01000003.1"/>
</dbReference>
<evidence type="ECO:0000259" key="1">
    <source>
        <dbReference type="PROSITE" id="PS50206"/>
    </source>
</evidence>
<dbReference type="Pfam" id="PF00581">
    <property type="entry name" value="Rhodanese"/>
    <property type="match status" value="1"/>
</dbReference>
<dbReference type="SMART" id="SM00450">
    <property type="entry name" value="RHOD"/>
    <property type="match status" value="1"/>
</dbReference>
<dbReference type="InterPro" id="IPR036873">
    <property type="entry name" value="Rhodanese-like_dom_sf"/>
</dbReference>
<reference evidence="2 3" key="1">
    <citation type="journal article" date="2020" name="mSystems">
        <title>Defining Genomic and Predicted Metabolic Features of the Acetobacterium Genus.</title>
        <authorList>
            <person name="Ross D.E."/>
            <person name="Marshall C.W."/>
            <person name="Gulliver D."/>
            <person name="May H.D."/>
            <person name="Norman R.S."/>
        </authorList>
    </citation>
    <scope>NUCLEOTIDE SEQUENCE [LARGE SCALE GENOMIC DNA]</scope>
    <source>
        <strain evidence="2 3">DSM 9173</strain>
    </source>
</reference>
<dbReference type="PANTHER" id="PTHR43031">
    <property type="entry name" value="FAD-DEPENDENT OXIDOREDUCTASE"/>
    <property type="match status" value="1"/>
</dbReference>
<evidence type="ECO:0000313" key="3">
    <source>
        <dbReference type="Proteomes" id="UP000653358"/>
    </source>
</evidence>
<organism evidence="2 3">
    <name type="scientific">Acetobacterium tundrae</name>
    <dbReference type="NCBI Taxonomy" id="132932"/>
    <lineage>
        <taxon>Bacteria</taxon>
        <taxon>Bacillati</taxon>
        <taxon>Bacillota</taxon>
        <taxon>Clostridia</taxon>
        <taxon>Eubacteriales</taxon>
        <taxon>Eubacteriaceae</taxon>
        <taxon>Acetobacterium</taxon>
    </lineage>
</organism>
<evidence type="ECO:0000313" key="2">
    <source>
        <dbReference type="EMBL" id="MBC3795791.1"/>
    </source>
</evidence>
<dbReference type="EMBL" id="WJBB01000002">
    <property type="protein sequence ID" value="MBC3795791.1"/>
    <property type="molecule type" value="Genomic_DNA"/>
</dbReference>
<dbReference type="CDD" id="cd00158">
    <property type="entry name" value="RHOD"/>
    <property type="match status" value="1"/>
</dbReference>
<dbReference type="Gene3D" id="3.40.250.10">
    <property type="entry name" value="Rhodanese-like domain"/>
    <property type="match status" value="1"/>
</dbReference>
<dbReference type="InterPro" id="IPR050229">
    <property type="entry name" value="GlpE_sulfurtransferase"/>
</dbReference>
<accession>A0ABR6WHT0</accession>
<dbReference type="PANTHER" id="PTHR43031:SF17">
    <property type="entry name" value="SULFURTRANSFERASE YTWF-RELATED"/>
    <property type="match status" value="1"/>
</dbReference>
<name>A0ABR6WHT0_9FIRM</name>
<proteinExistence type="predicted"/>
<feature type="domain" description="Rhodanese" evidence="1">
    <location>
        <begin position="21"/>
        <end position="106"/>
    </location>
</feature>
<sequence length="106" mass="11792">MFSLFSKKKFESINVRDLSEKLGKINLIDVRESGEYKAGHVPKAKNIPMNILLKSPEKYLNEKEQYHIICQSGSRSSKTCANLSSQGYQVVNVSGGTGGYPLPLKK</sequence>